<dbReference type="PANTHER" id="PTHR47666">
    <property type="entry name" value="PROTEIN VASCULAR ASSOCIATED DEATH 1, CHLOROPLASTIC"/>
    <property type="match status" value="1"/>
</dbReference>
<dbReference type="Gene3D" id="1.10.8.270">
    <property type="entry name" value="putative rabgap domain of human tbc1 domain family member 14 like domains"/>
    <property type="match status" value="1"/>
</dbReference>
<dbReference type="SMART" id="SM00164">
    <property type="entry name" value="TBC"/>
    <property type="match status" value="1"/>
</dbReference>
<evidence type="ECO:0000256" key="3">
    <source>
        <dbReference type="SAM" id="Phobius"/>
    </source>
</evidence>
<evidence type="ECO:0000256" key="2">
    <source>
        <dbReference type="ARBA" id="ARBA00022737"/>
    </source>
</evidence>
<keyword evidence="3" id="KW-0472">Membrane</keyword>
<dbReference type="Gene3D" id="1.10.472.80">
    <property type="entry name" value="Ypt/Rab-GAP domain of gyp1p, domain 3"/>
    <property type="match status" value="1"/>
</dbReference>
<organism evidence="7">
    <name type="scientific">Enterobius vermicularis</name>
    <name type="common">Human pinworm</name>
    <dbReference type="NCBI Taxonomy" id="51028"/>
    <lineage>
        <taxon>Eukaryota</taxon>
        <taxon>Metazoa</taxon>
        <taxon>Ecdysozoa</taxon>
        <taxon>Nematoda</taxon>
        <taxon>Chromadorea</taxon>
        <taxon>Rhabditida</taxon>
        <taxon>Spirurina</taxon>
        <taxon>Oxyuridomorpha</taxon>
        <taxon>Oxyuroidea</taxon>
        <taxon>Oxyuridae</taxon>
        <taxon>Enterobius</taxon>
    </lineage>
</organism>
<accession>A0A0N4V4Z2</accession>
<dbReference type="STRING" id="51028.A0A0N4V4Z2"/>
<reference evidence="7" key="1">
    <citation type="submission" date="2017-02" db="UniProtKB">
        <authorList>
            <consortium name="WormBaseParasite"/>
        </authorList>
    </citation>
    <scope>IDENTIFICATION</scope>
</reference>
<keyword evidence="1" id="KW-0343">GTPase activation</keyword>
<evidence type="ECO:0000256" key="1">
    <source>
        <dbReference type="ARBA" id="ARBA00022468"/>
    </source>
</evidence>
<gene>
    <name evidence="5" type="ORF">EVEC_LOCUS4900</name>
</gene>
<dbReference type="InterPro" id="IPR000195">
    <property type="entry name" value="Rab-GAP-TBC_dom"/>
</dbReference>
<dbReference type="InterPro" id="IPR011993">
    <property type="entry name" value="PH-like_dom_sf"/>
</dbReference>
<keyword evidence="3" id="KW-0812">Transmembrane</keyword>
<dbReference type="Proteomes" id="UP000274131">
    <property type="component" value="Unassembled WGS sequence"/>
</dbReference>
<dbReference type="SUPFAM" id="SSF47473">
    <property type="entry name" value="EF-hand"/>
    <property type="match status" value="1"/>
</dbReference>
<evidence type="ECO:0000259" key="4">
    <source>
        <dbReference type="PROSITE" id="PS50086"/>
    </source>
</evidence>
<dbReference type="FunFam" id="2.30.29.30:FF:000013">
    <property type="entry name" value="Putative TBC1 domain family member 8B"/>
    <property type="match status" value="1"/>
</dbReference>
<evidence type="ECO:0000313" key="6">
    <source>
        <dbReference type="Proteomes" id="UP000274131"/>
    </source>
</evidence>
<dbReference type="Gene3D" id="2.30.29.30">
    <property type="entry name" value="Pleckstrin-homology domain (PH domain)/Phosphotyrosine-binding domain (PTB)"/>
    <property type="match status" value="2"/>
</dbReference>
<evidence type="ECO:0000313" key="7">
    <source>
        <dbReference type="WBParaSite" id="EVEC_0000524701-mRNA-1"/>
    </source>
</evidence>
<keyword evidence="2" id="KW-0677">Repeat</keyword>
<keyword evidence="6" id="KW-1185">Reference proteome</keyword>
<dbReference type="AlphaFoldDB" id="A0A0N4V4Z2"/>
<evidence type="ECO:0000313" key="5">
    <source>
        <dbReference type="EMBL" id="VDD90149.1"/>
    </source>
</evidence>
<reference evidence="5 6" key="2">
    <citation type="submission" date="2018-10" db="EMBL/GenBank/DDBJ databases">
        <authorList>
            <consortium name="Pathogen Informatics"/>
        </authorList>
    </citation>
    <scope>NUCLEOTIDE SEQUENCE [LARGE SCALE GENOMIC DNA]</scope>
</reference>
<protein>
    <submittedName>
        <fullName evidence="7">Rab-GAP TBC domain-containing protein</fullName>
    </submittedName>
</protein>
<dbReference type="FunFam" id="1.10.8.270:FF:000002">
    <property type="entry name" value="TBC1 domain family member 9B"/>
    <property type="match status" value="1"/>
</dbReference>
<dbReference type="Pfam" id="PF02893">
    <property type="entry name" value="GRAM"/>
    <property type="match status" value="2"/>
</dbReference>
<dbReference type="SMART" id="SM00568">
    <property type="entry name" value="GRAM"/>
    <property type="match status" value="2"/>
</dbReference>
<dbReference type="SUPFAM" id="SSF47923">
    <property type="entry name" value="Ypt/Rab-GAP domain of gyp1p"/>
    <property type="match status" value="2"/>
</dbReference>
<dbReference type="PROSITE" id="PS50086">
    <property type="entry name" value="TBC_RABGAP"/>
    <property type="match status" value="1"/>
</dbReference>
<dbReference type="PANTHER" id="PTHR47666:SF1">
    <property type="entry name" value="PROTEIN VASCULAR ASSOCIATED DEATH 1, CHLOROPLASTIC"/>
    <property type="match status" value="1"/>
</dbReference>
<dbReference type="WBParaSite" id="EVEC_0000524701-mRNA-1">
    <property type="protein sequence ID" value="EVEC_0000524701-mRNA-1"/>
    <property type="gene ID" value="EVEC_0000524701"/>
</dbReference>
<keyword evidence="3" id="KW-1133">Transmembrane helix</keyword>
<dbReference type="OrthoDB" id="17687at2759"/>
<name>A0A0N4V4Z2_ENTVE</name>
<dbReference type="Gene3D" id="1.10.238.10">
    <property type="entry name" value="EF-hand"/>
    <property type="match status" value="1"/>
</dbReference>
<proteinExistence type="predicted"/>
<sequence length="1007" mass="116111">MGWIKPDFLVFSGTLVNERTNKWFVLQRRKGHGTKGFGSFLVATLDSVFDTCPPPFRILYQYDGLPEQVSIVIIEDESFINETILHRFHRLFSLPQEEKLVNYYTCCYWNGKVPCRGQVFLSVNFLCFYSFIMGKQIKFSIKWADVLKDMPLLFPQTLTVVTRNQTYNFSMFINFDETYSLVAQLANIAMTQLVEERGFCEDTALKKKIVAESGKKKTSKSRACFIKRDLDARYRSELYRCKFSLPHLEKLDGDALCRLFTPYDKRYVPGRLYLSPHFVCFASKVARLVNVVVPLLDIDYVEKHSTTGEPGVQAGIFLCLKDKVTFYYHFYLIMTCVKILLIIICLLLDSKWRLLFDEYGYGISMYRTVDLHRLLLEGIPLKHRSNMWMICSGAEAEMALNPGYYSQILKTNSGSSITALEEIERDLHRSLPEHPAFQQRVGIDALRRILTAYAFRNPNIGYCQAMNIVGSVLLLFNSEEKAFWLLVAICERLLPDYYNTKVVGALVDQVERALPEVHSKLKRLGIDDMVALSWFLTVFLNAVKFEAAIRIMDLFFWDGSKLLFQVALQILKENKEKILDAGDDGEALVVLTEYTNRLTDVEQNFEKDEVFLFSSHFSDLNRISVYVGHLIANSYENFGHFFDNELIERLRLKHRLKVVQSLEDNQMKSVIRSVGSACRLDASELEALYNLIKEEHLVWRNRYPYSYPRGAAALPERCSLDPCNHSQYKIDFELFSHFFPKLLPWNTNRLFVVRVFRMLDTNDCGLLTFRDVACFYGSILKGDPSEKLAVFYRCHIPPAFDTSDLDSELMERKGLDENGDILRCYTCWRPIANCSFHGLILEYTELGTEASEELTAYHASKILDPLVHLNSPDSSLQVQFIQLWKTFYEMLSSSSSEEGCFHSLAVVGLFELIYCFCEGGEWKLTCEQIVASVLTEPSLVEFFEKRYCLNENSNLNLIYLVFEALNRSNGGKIITHASHIRMSLSRTSCLSTDETKFKKMALGFQKI</sequence>
<feature type="transmembrane region" description="Helical" evidence="3">
    <location>
        <begin position="326"/>
        <end position="348"/>
    </location>
</feature>
<dbReference type="Pfam" id="PF00566">
    <property type="entry name" value="RabGAP-TBC"/>
    <property type="match status" value="1"/>
</dbReference>
<dbReference type="GO" id="GO:0003008">
    <property type="term" value="P:system process"/>
    <property type="evidence" value="ECO:0007669"/>
    <property type="project" value="UniProtKB-ARBA"/>
</dbReference>
<dbReference type="InterPro" id="IPR004182">
    <property type="entry name" value="GRAM"/>
</dbReference>
<dbReference type="EMBL" id="UXUI01007996">
    <property type="protein sequence ID" value="VDD90149.1"/>
    <property type="molecule type" value="Genomic_DNA"/>
</dbReference>
<dbReference type="InterPro" id="IPR035969">
    <property type="entry name" value="Rab-GAP_TBC_sf"/>
</dbReference>
<dbReference type="GO" id="GO:0005096">
    <property type="term" value="F:GTPase activator activity"/>
    <property type="evidence" value="ECO:0007669"/>
    <property type="project" value="UniProtKB-KW"/>
</dbReference>
<dbReference type="InterPro" id="IPR011992">
    <property type="entry name" value="EF-hand-dom_pair"/>
</dbReference>
<feature type="domain" description="Rab-GAP TBC" evidence="4">
    <location>
        <begin position="378"/>
        <end position="559"/>
    </location>
</feature>